<dbReference type="RefSeq" id="WP_092896163.1">
    <property type="nucleotide sequence ID" value="NZ_FOKK01000005.1"/>
</dbReference>
<dbReference type="Gene3D" id="3.40.30.10">
    <property type="entry name" value="Glutaredoxin"/>
    <property type="match status" value="1"/>
</dbReference>
<sequence>MLDQQTLLITPELIASAQNYSEYREMIDQLLAENKTTGVNHSEGYLDYTKMNVQRMNRWDKTAKISPELDKIVASIASPQVWLVITEGWCGDAAQSLPFIAKLAALNPLIELKFVLRDENPELMDAYLTAGARSIPILIALNKDLSKELFVWGPRPEFLQNRLKAYKLDPQNITAKEFADGTHLWYARDKNTAINEELTPLIASTI</sequence>
<organism evidence="1 2">
    <name type="scientific">Algoriphagus aquimarinus</name>
    <dbReference type="NCBI Taxonomy" id="237018"/>
    <lineage>
        <taxon>Bacteria</taxon>
        <taxon>Pseudomonadati</taxon>
        <taxon>Bacteroidota</taxon>
        <taxon>Cytophagia</taxon>
        <taxon>Cytophagales</taxon>
        <taxon>Cyclobacteriaceae</taxon>
        <taxon>Algoriphagus</taxon>
    </lineage>
</organism>
<keyword evidence="2" id="KW-1185">Reference proteome</keyword>
<dbReference type="OrthoDB" id="6120799at2"/>
<proteinExistence type="predicted"/>
<evidence type="ECO:0000313" key="1">
    <source>
        <dbReference type="EMBL" id="SFB17574.1"/>
    </source>
</evidence>
<dbReference type="InterPro" id="IPR036249">
    <property type="entry name" value="Thioredoxin-like_sf"/>
</dbReference>
<dbReference type="Pfam" id="PF14595">
    <property type="entry name" value="Thioredoxin_9"/>
    <property type="match status" value="1"/>
</dbReference>
<protein>
    <submittedName>
        <fullName evidence="1">Thioredoxin</fullName>
    </submittedName>
</protein>
<accession>A0A1I0YW47</accession>
<dbReference type="Proteomes" id="UP000198790">
    <property type="component" value="Unassembled WGS sequence"/>
</dbReference>
<dbReference type="EMBL" id="FOKK01000005">
    <property type="protein sequence ID" value="SFB17574.1"/>
    <property type="molecule type" value="Genomic_DNA"/>
</dbReference>
<dbReference type="STRING" id="237018.SAMN04489723_105103"/>
<name>A0A1I0YW47_9BACT</name>
<reference evidence="1 2" key="1">
    <citation type="submission" date="2016-10" db="EMBL/GenBank/DDBJ databases">
        <authorList>
            <person name="de Groot N.N."/>
        </authorList>
    </citation>
    <scope>NUCLEOTIDE SEQUENCE [LARGE SCALE GENOMIC DNA]</scope>
    <source>
        <strain evidence="1 2">DSM 23399</strain>
    </source>
</reference>
<gene>
    <name evidence="1" type="ORF">SAMN04489723_105103</name>
</gene>
<evidence type="ECO:0000313" key="2">
    <source>
        <dbReference type="Proteomes" id="UP000198790"/>
    </source>
</evidence>
<dbReference type="SUPFAM" id="SSF52833">
    <property type="entry name" value="Thioredoxin-like"/>
    <property type="match status" value="1"/>
</dbReference>
<dbReference type="AlphaFoldDB" id="A0A1I0YW47"/>